<gene>
    <name evidence="2" type="primary">GLEAN_05239</name>
    <name evidence="2" type="ORF">TcasGA2_TC005239</name>
</gene>
<dbReference type="eggNOG" id="ENOG502RXSA">
    <property type="taxonomic scope" value="Eukaryota"/>
</dbReference>
<reference evidence="2 3" key="2">
    <citation type="journal article" date="2010" name="Nucleic Acids Res.">
        <title>BeetleBase in 2010: revisions to provide comprehensive genomic information for Tribolium castaneum.</title>
        <authorList>
            <person name="Kim H.S."/>
            <person name="Murphy T."/>
            <person name="Xia J."/>
            <person name="Caragea D."/>
            <person name="Park Y."/>
            <person name="Beeman R.W."/>
            <person name="Lorenzen M.D."/>
            <person name="Butcher S."/>
            <person name="Manak J.R."/>
            <person name="Brown S.J."/>
        </authorList>
    </citation>
    <scope>GENOME REANNOTATION</scope>
    <source>
        <strain evidence="2 3">Georgia GA2</strain>
    </source>
</reference>
<evidence type="ECO:0000313" key="2">
    <source>
        <dbReference type="EMBL" id="EEZ99131.1"/>
    </source>
</evidence>
<evidence type="ECO:0000313" key="3">
    <source>
        <dbReference type="Proteomes" id="UP000007266"/>
    </source>
</evidence>
<protein>
    <recommendedName>
        <fullName evidence="4">HECT domain-containing protein</fullName>
    </recommendedName>
</protein>
<dbReference type="GO" id="GO:0005634">
    <property type="term" value="C:nucleus"/>
    <property type="evidence" value="ECO:0000318"/>
    <property type="project" value="GO_Central"/>
</dbReference>
<sequence length="395" mass="45854">MWHFSQRQSISQIILLSKSELRDTKSELRDSKSELPVSKSELPDTKSELRDTKSELPVRNPYEERLTNERVIDENECYNVEEFLVLPTPSENTASDFLLALELQQVEDANNSILPIEKNSVLDGSIAKLTLHRGHIFEELIDIYTSLDISTQIDIQIVLPNGNEEAAVDFGGVFRDALSEFWTTMYEKCTQGTTVRIPVLRHDFGDKKWTAIAKIFLKGWLTEKYFPIKLSTVFIENSLFKKTITPIEDEFMKYVSEEEKEVFTEALHNFGTVDFEQLLDLLDQYGSRWKPSEENFSQLLKEIAHKELVQKPTFVVNCFHSVISNKITQEQLAEIYNKSKPTSKNILPILKFEDVTSIEKEKVKRLFEKVYLRFRRKLPNVFSTFLYRCGYDCGS</sequence>
<dbReference type="PhylomeDB" id="D6WC42"/>
<dbReference type="AlphaFoldDB" id="D6WC42"/>
<dbReference type="HOGENOM" id="CLU_698947_0_0_1"/>
<dbReference type="Gene3D" id="1.10.287.540">
    <property type="entry name" value="Helix hairpin bin"/>
    <property type="match status" value="1"/>
</dbReference>
<dbReference type="OMA" id="FEGEDEC"/>
<organism evidence="2 3">
    <name type="scientific">Tribolium castaneum</name>
    <name type="common">Red flour beetle</name>
    <dbReference type="NCBI Taxonomy" id="7070"/>
    <lineage>
        <taxon>Eukaryota</taxon>
        <taxon>Metazoa</taxon>
        <taxon>Ecdysozoa</taxon>
        <taxon>Arthropoda</taxon>
        <taxon>Hexapoda</taxon>
        <taxon>Insecta</taxon>
        <taxon>Pterygota</taxon>
        <taxon>Neoptera</taxon>
        <taxon>Endopterygota</taxon>
        <taxon>Coleoptera</taxon>
        <taxon>Polyphaga</taxon>
        <taxon>Cucujiformia</taxon>
        <taxon>Tenebrionidae</taxon>
        <taxon>Tenebrionidae incertae sedis</taxon>
        <taxon>Tribolium</taxon>
    </lineage>
</organism>
<evidence type="ECO:0000256" key="1">
    <source>
        <dbReference type="SAM" id="MobiDB-lite"/>
    </source>
</evidence>
<keyword evidence="3" id="KW-1185">Reference proteome</keyword>
<dbReference type="EMBL" id="KQ971310">
    <property type="protein sequence ID" value="EEZ99131.1"/>
    <property type="molecule type" value="Genomic_DNA"/>
</dbReference>
<dbReference type="Proteomes" id="UP000007266">
    <property type="component" value="Linkage group 2"/>
</dbReference>
<feature type="region of interest" description="Disordered" evidence="1">
    <location>
        <begin position="27"/>
        <end position="54"/>
    </location>
</feature>
<name>D6WC42_TRICA</name>
<reference evidence="2 3" key="1">
    <citation type="journal article" date="2008" name="Nature">
        <title>The genome of the model beetle and pest Tribolium castaneum.</title>
        <authorList>
            <consortium name="Tribolium Genome Sequencing Consortium"/>
            <person name="Richards S."/>
            <person name="Gibbs R.A."/>
            <person name="Weinstock G.M."/>
            <person name="Brown S.J."/>
            <person name="Denell R."/>
            <person name="Beeman R.W."/>
            <person name="Gibbs R."/>
            <person name="Beeman R.W."/>
            <person name="Brown S.J."/>
            <person name="Bucher G."/>
            <person name="Friedrich M."/>
            <person name="Grimmelikhuijzen C.J."/>
            <person name="Klingler M."/>
            <person name="Lorenzen M."/>
            <person name="Richards S."/>
            <person name="Roth S."/>
            <person name="Schroder R."/>
            <person name="Tautz D."/>
            <person name="Zdobnov E.M."/>
            <person name="Muzny D."/>
            <person name="Gibbs R.A."/>
            <person name="Weinstock G.M."/>
            <person name="Attaway T."/>
            <person name="Bell S."/>
            <person name="Buhay C.J."/>
            <person name="Chandrabose M.N."/>
            <person name="Chavez D."/>
            <person name="Clerk-Blankenburg K.P."/>
            <person name="Cree A."/>
            <person name="Dao M."/>
            <person name="Davis C."/>
            <person name="Chacko J."/>
            <person name="Dinh H."/>
            <person name="Dugan-Rocha S."/>
            <person name="Fowler G."/>
            <person name="Garner T.T."/>
            <person name="Garnes J."/>
            <person name="Gnirke A."/>
            <person name="Hawes A."/>
            <person name="Hernandez J."/>
            <person name="Hines S."/>
            <person name="Holder M."/>
            <person name="Hume J."/>
            <person name="Jhangiani S.N."/>
            <person name="Joshi V."/>
            <person name="Khan Z.M."/>
            <person name="Jackson L."/>
            <person name="Kovar C."/>
            <person name="Kowis A."/>
            <person name="Lee S."/>
            <person name="Lewis L.R."/>
            <person name="Margolis J."/>
            <person name="Morgan M."/>
            <person name="Nazareth L.V."/>
            <person name="Nguyen N."/>
            <person name="Okwuonu G."/>
            <person name="Parker D."/>
            <person name="Richards S."/>
            <person name="Ruiz S.J."/>
            <person name="Santibanez J."/>
            <person name="Savard J."/>
            <person name="Scherer S.E."/>
            <person name="Schneider B."/>
            <person name="Sodergren E."/>
            <person name="Tautz D."/>
            <person name="Vattahil S."/>
            <person name="Villasana D."/>
            <person name="White C.S."/>
            <person name="Wright R."/>
            <person name="Park Y."/>
            <person name="Beeman R.W."/>
            <person name="Lord J."/>
            <person name="Oppert B."/>
            <person name="Lorenzen M."/>
            <person name="Brown S."/>
            <person name="Wang L."/>
            <person name="Savard J."/>
            <person name="Tautz D."/>
            <person name="Richards S."/>
            <person name="Weinstock G."/>
            <person name="Gibbs R.A."/>
            <person name="Liu Y."/>
            <person name="Worley K."/>
            <person name="Weinstock G."/>
            <person name="Elsik C.G."/>
            <person name="Reese J.T."/>
            <person name="Elhaik E."/>
            <person name="Landan G."/>
            <person name="Graur D."/>
            <person name="Arensburger P."/>
            <person name="Atkinson P."/>
            <person name="Beeman R.W."/>
            <person name="Beidler J."/>
            <person name="Brown S.J."/>
            <person name="Demuth J.P."/>
            <person name="Drury D.W."/>
            <person name="Du Y.Z."/>
            <person name="Fujiwara H."/>
            <person name="Lorenzen M."/>
            <person name="Maselli V."/>
            <person name="Osanai M."/>
            <person name="Park Y."/>
            <person name="Robertson H.M."/>
            <person name="Tu Z."/>
            <person name="Wang J.J."/>
            <person name="Wang S."/>
            <person name="Richards S."/>
            <person name="Song H."/>
            <person name="Zhang L."/>
            <person name="Sodergren E."/>
            <person name="Werner D."/>
            <person name="Stanke M."/>
            <person name="Morgenstern B."/>
            <person name="Solovyev V."/>
            <person name="Kosarev P."/>
            <person name="Brown G."/>
            <person name="Chen H.C."/>
            <person name="Ermolaeva O."/>
            <person name="Hlavina W."/>
            <person name="Kapustin Y."/>
            <person name="Kiryutin B."/>
            <person name="Kitts P."/>
            <person name="Maglott D."/>
            <person name="Pruitt K."/>
            <person name="Sapojnikov V."/>
            <person name="Souvorov A."/>
            <person name="Mackey A.J."/>
            <person name="Waterhouse R.M."/>
            <person name="Wyder S."/>
            <person name="Zdobnov E.M."/>
            <person name="Zdobnov E.M."/>
            <person name="Wyder S."/>
            <person name="Kriventseva E.V."/>
            <person name="Kadowaki T."/>
            <person name="Bork P."/>
            <person name="Aranda M."/>
            <person name="Bao R."/>
            <person name="Beermann A."/>
            <person name="Berns N."/>
            <person name="Bolognesi R."/>
            <person name="Bonneton F."/>
            <person name="Bopp D."/>
            <person name="Brown S.J."/>
            <person name="Bucher G."/>
            <person name="Butts T."/>
            <person name="Chaumot A."/>
            <person name="Denell R.E."/>
            <person name="Ferrier D.E."/>
            <person name="Friedrich M."/>
            <person name="Gordon C.M."/>
            <person name="Jindra M."/>
            <person name="Klingler M."/>
            <person name="Lan Q."/>
            <person name="Lattorff H.M."/>
            <person name="Laudet V."/>
            <person name="von Levetsow C."/>
            <person name="Liu Z."/>
            <person name="Lutz R."/>
            <person name="Lynch J.A."/>
            <person name="da Fonseca R.N."/>
            <person name="Posnien N."/>
            <person name="Reuter R."/>
            <person name="Roth S."/>
            <person name="Savard J."/>
            <person name="Schinko J.B."/>
            <person name="Schmitt C."/>
            <person name="Schoppmeier M."/>
            <person name="Schroder R."/>
            <person name="Shippy T.D."/>
            <person name="Simonnet F."/>
            <person name="Marques-Souza H."/>
            <person name="Tautz D."/>
            <person name="Tomoyasu Y."/>
            <person name="Trauner J."/>
            <person name="Van der Zee M."/>
            <person name="Vervoort M."/>
            <person name="Wittkopp N."/>
            <person name="Wimmer E.A."/>
            <person name="Yang X."/>
            <person name="Jones A.K."/>
            <person name="Sattelle D.B."/>
            <person name="Ebert P.R."/>
            <person name="Nelson D."/>
            <person name="Scott J.G."/>
            <person name="Beeman R.W."/>
            <person name="Muthukrishnan S."/>
            <person name="Kramer K.J."/>
            <person name="Arakane Y."/>
            <person name="Beeman R.W."/>
            <person name="Zhu Q."/>
            <person name="Hogenkamp D."/>
            <person name="Dixit R."/>
            <person name="Oppert B."/>
            <person name="Jiang H."/>
            <person name="Zou Z."/>
            <person name="Marshall J."/>
            <person name="Elpidina E."/>
            <person name="Vinokurov K."/>
            <person name="Oppert C."/>
            <person name="Zou Z."/>
            <person name="Evans J."/>
            <person name="Lu Z."/>
            <person name="Zhao P."/>
            <person name="Sumathipala N."/>
            <person name="Altincicek B."/>
            <person name="Vilcinskas A."/>
            <person name="Williams M."/>
            <person name="Hultmark D."/>
            <person name="Hetru C."/>
            <person name="Jiang H."/>
            <person name="Grimmelikhuijzen C.J."/>
            <person name="Hauser F."/>
            <person name="Cazzamali G."/>
            <person name="Williamson M."/>
            <person name="Park Y."/>
            <person name="Li B."/>
            <person name="Tanaka Y."/>
            <person name="Predel R."/>
            <person name="Neupert S."/>
            <person name="Schachtner J."/>
            <person name="Verleyen P."/>
            <person name="Raible F."/>
            <person name="Bork P."/>
            <person name="Friedrich M."/>
            <person name="Walden K.K."/>
            <person name="Robertson H.M."/>
            <person name="Angeli S."/>
            <person name="Foret S."/>
            <person name="Bucher G."/>
            <person name="Schuetz S."/>
            <person name="Maleszka R."/>
            <person name="Wimmer E.A."/>
            <person name="Beeman R.W."/>
            <person name="Lorenzen M."/>
            <person name="Tomoyasu Y."/>
            <person name="Miller S.C."/>
            <person name="Grossmann D."/>
            <person name="Bucher G."/>
        </authorList>
    </citation>
    <scope>NUCLEOTIDE SEQUENCE [LARGE SCALE GENOMIC DNA]</scope>
    <source>
        <strain evidence="2 3">Georgia GA2</strain>
    </source>
</reference>
<evidence type="ECO:0008006" key="4">
    <source>
        <dbReference type="Google" id="ProtNLM"/>
    </source>
</evidence>
<accession>D6WC42</accession>
<proteinExistence type="predicted"/>
<feature type="compositionally biased region" description="Basic and acidic residues" evidence="1">
    <location>
        <begin position="41"/>
        <end position="54"/>
    </location>
</feature>